<reference evidence="2" key="1">
    <citation type="submission" date="2023-03" db="EMBL/GenBank/DDBJ databases">
        <title>Massive genome expansion in bonnet fungi (Mycena s.s.) driven by repeated elements and novel gene families across ecological guilds.</title>
        <authorList>
            <consortium name="Lawrence Berkeley National Laboratory"/>
            <person name="Harder C.B."/>
            <person name="Miyauchi S."/>
            <person name="Viragh M."/>
            <person name="Kuo A."/>
            <person name="Thoen E."/>
            <person name="Andreopoulos B."/>
            <person name="Lu D."/>
            <person name="Skrede I."/>
            <person name="Drula E."/>
            <person name="Henrissat B."/>
            <person name="Morin E."/>
            <person name="Kohler A."/>
            <person name="Barry K."/>
            <person name="LaButti K."/>
            <person name="Morin E."/>
            <person name="Salamov A."/>
            <person name="Lipzen A."/>
            <person name="Mereny Z."/>
            <person name="Hegedus B."/>
            <person name="Baldrian P."/>
            <person name="Stursova M."/>
            <person name="Weitz H."/>
            <person name="Taylor A."/>
            <person name="Grigoriev I.V."/>
            <person name="Nagy L.G."/>
            <person name="Martin F."/>
            <person name="Kauserud H."/>
        </authorList>
    </citation>
    <scope>NUCLEOTIDE SEQUENCE</scope>
    <source>
        <strain evidence="2">CBHHK067</strain>
    </source>
</reference>
<sequence>MLFHDLNEDVVAEILSSCDVHTVLCVSRVNKHFRAIALEKQLWMLLLRRLAFQGFIDLAPEETFVTQTTSDLIDEVKCLIFGPKTWSPTWSSPPIPKRQIILPFKHERPLESRTHSITLLPGGRHFVFHDQASLRFFDAATGRVVCSYQHPASIQFWSYAMSGGGDETFVAMAGALNQCV</sequence>
<dbReference type="AlphaFoldDB" id="A0AAD7CLS7"/>
<evidence type="ECO:0000259" key="1">
    <source>
        <dbReference type="Pfam" id="PF00646"/>
    </source>
</evidence>
<dbReference type="Gene3D" id="1.20.1280.50">
    <property type="match status" value="1"/>
</dbReference>
<gene>
    <name evidence="2" type="ORF">B0H17DRAFT_407925</name>
</gene>
<dbReference type="Proteomes" id="UP001221757">
    <property type="component" value="Unassembled WGS sequence"/>
</dbReference>
<dbReference type="InterPro" id="IPR036047">
    <property type="entry name" value="F-box-like_dom_sf"/>
</dbReference>
<accession>A0AAD7CLS7</accession>
<organism evidence="2 3">
    <name type="scientific">Mycena rosella</name>
    <name type="common">Pink bonnet</name>
    <name type="synonym">Agaricus rosellus</name>
    <dbReference type="NCBI Taxonomy" id="1033263"/>
    <lineage>
        <taxon>Eukaryota</taxon>
        <taxon>Fungi</taxon>
        <taxon>Dikarya</taxon>
        <taxon>Basidiomycota</taxon>
        <taxon>Agaricomycotina</taxon>
        <taxon>Agaricomycetes</taxon>
        <taxon>Agaricomycetidae</taxon>
        <taxon>Agaricales</taxon>
        <taxon>Marasmiineae</taxon>
        <taxon>Mycenaceae</taxon>
        <taxon>Mycena</taxon>
    </lineage>
</organism>
<evidence type="ECO:0000313" key="2">
    <source>
        <dbReference type="EMBL" id="KAJ7652267.1"/>
    </source>
</evidence>
<dbReference type="InterPro" id="IPR011044">
    <property type="entry name" value="Quino_amine_DH_bsu"/>
</dbReference>
<proteinExistence type="predicted"/>
<name>A0AAD7CLS7_MYCRO</name>
<dbReference type="InterPro" id="IPR001810">
    <property type="entry name" value="F-box_dom"/>
</dbReference>
<dbReference type="CDD" id="cd09917">
    <property type="entry name" value="F-box_SF"/>
    <property type="match status" value="1"/>
</dbReference>
<evidence type="ECO:0000313" key="3">
    <source>
        <dbReference type="Proteomes" id="UP001221757"/>
    </source>
</evidence>
<keyword evidence="3" id="KW-1185">Reference proteome</keyword>
<protein>
    <recommendedName>
        <fullName evidence="1">F-box domain-containing protein</fullName>
    </recommendedName>
</protein>
<dbReference type="SUPFAM" id="SSF81383">
    <property type="entry name" value="F-box domain"/>
    <property type="match status" value="1"/>
</dbReference>
<dbReference type="EMBL" id="JARKIE010000350">
    <property type="protein sequence ID" value="KAJ7652267.1"/>
    <property type="molecule type" value="Genomic_DNA"/>
</dbReference>
<comment type="caution">
    <text evidence="2">The sequence shown here is derived from an EMBL/GenBank/DDBJ whole genome shotgun (WGS) entry which is preliminary data.</text>
</comment>
<feature type="domain" description="F-box" evidence="1">
    <location>
        <begin position="3"/>
        <end position="43"/>
    </location>
</feature>
<dbReference type="SUPFAM" id="SSF50969">
    <property type="entry name" value="YVTN repeat-like/Quinoprotein amine dehydrogenase"/>
    <property type="match status" value="1"/>
</dbReference>
<dbReference type="Pfam" id="PF00646">
    <property type="entry name" value="F-box"/>
    <property type="match status" value="1"/>
</dbReference>